<gene>
    <name evidence="2" type="ORF">C5746_39305</name>
</gene>
<organism evidence="2 3">
    <name type="scientific">Streptomyces atratus</name>
    <dbReference type="NCBI Taxonomy" id="1893"/>
    <lineage>
        <taxon>Bacteria</taxon>
        <taxon>Bacillati</taxon>
        <taxon>Actinomycetota</taxon>
        <taxon>Actinomycetes</taxon>
        <taxon>Kitasatosporales</taxon>
        <taxon>Streptomycetaceae</taxon>
        <taxon>Streptomyces</taxon>
    </lineage>
</organism>
<proteinExistence type="predicted"/>
<evidence type="ECO:0000313" key="3">
    <source>
        <dbReference type="Proteomes" id="UP000252698"/>
    </source>
</evidence>
<dbReference type="AlphaFoldDB" id="A0A2Z5JRF3"/>
<accession>A0A2Z5JRF3</accession>
<protein>
    <submittedName>
        <fullName evidence="2">Uncharacterized protein</fullName>
    </submittedName>
</protein>
<evidence type="ECO:0000313" key="2">
    <source>
        <dbReference type="EMBL" id="AXE81975.1"/>
    </source>
</evidence>
<evidence type="ECO:0000256" key="1">
    <source>
        <dbReference type="SAM" id="MobiDB-lite"/>
    </source>
</evidence>
<sequence>MLERLLPPRRPRANPRVIKRKMSNWHLKHPHHHNPPQPPARTLTLTPPTKPTSRRQKSP</sequence>
<feature type="region of interest" description="Disordered" evidence="1">
    <location>
        <begin position="1"/>
        <end position="59"/>
    </location>
</feature>
<feature type="compositionally biased region" description="Basic residues" evidence="1">
    <location>
        <begin position="7"/>
        <end position="34"/>
    </location>
</feature>
<dbReference type="Proteomes" id="UP000252698">
    <property type="component" value="Chromosome"/>
</dbReference>
<dbReference type="KEGG" id="sata:C5746_39305"/>
<reference evidence="2 3" key="1">
    <citation type="journal article" date="2018" name="Front. Microbiol.">
        <title>Genome Sequencing of Streptomyces atratus SCSIOZH16 and Activation Production of Nocardamine via Metabolic Engineering.</title>
        <authorList>
            <person name="Li Y."/>
            <person name="Zhang C."/>
            <person name="Liu C."/>
            <person name="Ju J."/>
            <person name="Ma J."/>
        </authorList>
    </citation>
    <scope>NUCLEOTIDE SEQUENCE [LARGE SCALE GENOMIC DNA]</scope>
    <source>
        <strain evidence="2 3">SCSIO_ZH16</strain>
    </source>
</reference>
<dbReference type="EMBL" id="CP027306">
    <property type="protein sequence ID" value="AXE81975.1"/>
    <property type="molecule type" value="Genomic_DNA"/>
</dbReference>
<name>A0A2Z5JRF3_STRAR</name>